<evidence type="ECO:0000259" key="2">
    <source>
        <dbReference type="Pfam" id="PF21683"/>
    </source>
</evidence>
<evidence type="ECO:0000259" key="3">
    <source>
        <dbReference type="Pfam" id="PF21929"/>
    </source>
</evidence>
<name>A0A6M8HN65_9PROT</name>
<dbReference type="KEGG" id="lck:HN018_06925"/>
<protein>
    <recommendedName>
        <fullName evidence="7">Phage tail protein</fullName>
    </recommendedName>
</protein>
<dbReference type="RefSeq" id="WP_171834795.1">
    <property type="nucleotide sequence ID" value="NZ_CP053708.1"/>
</dbReference>
<evidence type="ECO:0000256" key="1">
    <source>
        <dbReference type="SAM" id="MobiDB-lite"/>
    </source>
</evidence>
<dbReference type="Pfam" id="PF22255">
    <property type="entry name" value="Gp44-like_2nd"/>
    <property type="match status" value="1"/>
</dbReference>
<dbReference type="Pfam" id="PF21683">
    <property type="entry name" value="GpP-like_1st"/>
    <property type="match status" value="1"/>
</dbReference>
<dbReference type="InterPro" id="IPR023399">
    <property type="entry name" value="Baseplate-like_2-layer_sand"/>
</dbReference>
<dbReference type="AlphaFoldDB" id="A0A6M8HN65"/>
<dbReference type="InterPro" id="IPR053981">
    <property type="entry name" value="Gp44/GpP-like_2nd"/>
</dbReference>
<dbReference type="Gene3D" id="3.30.1920.10">
    <property type="entry name" value="Baseplate protein-like domains - 2 layer sandwich fold"/>
    <property type="match status" value="1"/>
</dbReference>
<dbReference type="PIRSF" id="PIRSF004440">
    <property type="entry name" value="GpP"/>
    <property type="match status" value="1"/>
</dbReference>
<feature type="domain" description="Baseplate hub protein gp44-like N-terminal" evidence="2">
    <location>
        <begin position="24"/>
        <end position="108"/>
    </location>
</feature>
<evidence type="ECO:0000313" key="5">
    <source>
        <dbReference type="EMBL" id="QKE89808.1"/>
    </source>
</evidence>
<sequence>MADETITVVGKRRGQGGSSDPNELTITVGGMTFGGWQQVRVARGVEKMPSDFDVTLTERFPGQTQAVSVQPGQQCVVRLGRDRILTGRIDRYSPSIGPEQHQVRISGRGNCRELVDCAAGFDQNGPTGGQLGNVYIKDIAAKLAAPFGITVKDTVTDPGMIVPQFNIIFGETVFEIIDRCARYGARLAYEDTDGNLILAQVGTTRAASGLQQGVNIQTASADFSMSDRFSDYYATTVGTDTLADVSDSGFIIGHETDKGVPDFRPTVVVSAEMQQGGTFIATARARWEKARRYGRSQAVRITCDSWRDSAGTLWTPNTLVPISIPALKIDATWIIGEVSYVRGEGGTTAELSLMPPEAFQPEPAIIQAFDWQVSQALSAGSAAPGDA</sequence>
<keyword evidence="6" id="KW-1185">Reference proteome</keyword>
<dbReference type="Gene3D" id="3.55.50.10">
    <property type="entry name" value="Baseplate protein-like domains"/>
    <property type="match status" value="1"/>
</dbReference>
<dbReference type="InterPro" id="IPR026276">
    <property type="entry name" value="Baseplate_GpP"/>
</dbReference>
<accession>A0A6M8HN65</accession>
<feature type="domain" description="Baseplate hub protein gp44/GpP-like C-terminal" evidence="3">
    <location>
        <begin position="280"/>
        <end position="362"/>
    </location>
</feature>
<feature type="region of interest" description="Disordered" evidence="1">
    <location>
        <begin position="1"/>
        <end position="22"/>
    </location>
</feature>
<dbReference type="Pfam" id="PF21929">
    <property type="entry name" value="GpP_4th"/>
    <property type="match status" value="1"/>
</dbReference>
<dbReference type="EMBL" id="CP053708">
    <property type="protein sequence ID" value="QKE89808.1"/>
    <property type="molecule type" value="Genomic_DNA"/>
</dbReference>
<gene>
    <name evidence="5" type="ORF">HN018_06925</name>
</gene>
<proteinExistence type="predicted"/>
<reference evidence="5 6" key="1">
    <citation type="journal article" date="2014" name="World J. Microbiol. Biotechnol.">
        <title>Biodiversity and physiological characteristics of Antarctic and Arctic lichens-associated bacteria.</title>
        <authorList>
            <person name="Lee Y.M."/>
            <person name="Kim E.H."/>
            <person name="Lee H.K."/>
            <person name="Hong S.G."/>
        </authorList>
    </citation>
    <scope>NUCLEOTIDE SEQUENCE [LARGE SCALE GENOMIC DNA]</scope>
    <source>
        <strain evidence="5 6">PAMC 26569</strain>
    </source>
</reference>
<dbReference type="Gene3D" id="2.30.300.10">
    <property type="entry name" value="Baseplate protein-like domain - beta roll fold"/>
    <property type="match status" value="1"/>
</dbReference>
<dbReference type="Proteomes" id="UP000500767">
    <property type="component" value="Chromosome"/>
</dbReference>
<dbReference type="InterPro" id="IPR049354">
    <property type="entry name" value="GpP-like_N"/>
</dbReference>
<evidence type="ECO:0000313" key="6">
    <source>
        <dbReference type="Proteomes" id="UP000500767"/>
    </source>
</evidence>
<evidence type="ECO:0008006" key="7">
    <source>
        <dbReference type="Google" id="ProtNLM"/>
    </source>
</evidence>
<feature type="domain" description="Baseplate hub protein gp44/GpP-like second" evidence="4">
    <location>
        <begin position="111"/>
        <end position="199"/>
    </location>
</feature>
<evidence type="ECO:0000259" key="4">
    <source>
        <dbReference type="Pfam" id="PF22255"/>
    </source>
</evidence>
<dbReference type="SUPFAM" id="SSF69279">
    <property type="entry name" value="Phage tail proteins"/>
    <property type="match status" value="2"/>
</dbReference>
<organism evidence="5 6">
    <name type="scientific">Lichenicola cladoniae</name>
    <dbReference type="NCBI Taxonomy" id="1484109"/>
    <lineage>
        <taxon>Bacteria</taxon>
        <taxon>Pseudomonadati</taxon>
        <taxon>Pseudomonadota</taxon>
        <taxon>Alphaproteobacteria</taxon>
        <taxon>Acetobacterales</taxon>
        <taxon>Acetobacteraceae</taxon>
        <taxon>Lichenicola</taxon>
    </lineage>
</organism>
<dbReference type="InterPro" id="IPR053982">
    <property type="entry name" value="Gp44/GpP-like_C"/>
</dbReference>